<keyword evidence="3" id="KW-1185">Reference proteome</keyword>
<evidence type="ECO:0000313" key="2">
    <source>
        <dbReference type="EMBL" id="MDT9000764.1"/>
    </source>
</evidence>
<dbReference type="RefSeq" id="WP_315651642.1">
    <property type="nucleotide sequence ID" value="NZ_JAVXZY010000006.1"/>
</dbReference>
<protein>
    <recommendedName>
        <fullName evidence="4">Bacterial HORMA domain-containing protein</fullName>
    </recommendedName>
</protein>
<evidence type="ECO:0000256" key="1">
    <source>
        <dbReference type="SAM" id="MobiDB-lite"/>
    </source>
</evidence>
<accession>A0ABU3PDW9</accession>
<sequence length="215" mass="24142">MSRTGSGFHHANRPAQHGFRARRHARKYPGGHQHAIDPTMPLESSTLPDAQAVEDHVIQAFEAISAETCRLLSTSRKEWTTCIKNKLAALGSTLNFSVNAHGCKDAHEGEWLYDMTWSVLDASKYGNLMRQPLALESEWQPDAIMDNDFHKLVQARAEVRVWVFTAANKVDVDSYVERCRELACGFAGSLAGDRYVLVGYEWEHRSASIHTFQLG</sequence>
<feature type="region of interest" description="Disordered" evidence="1">
    <location>
        <begin position="1"/>
        <end position="45"/>
    </location>
</feature>
<dbReference type="Proteomes" id="UP001246372">
    <property type="component" value="Unassembled WGS sequence"/>
</dbReference>
<name>A0ABU3PDW9_9BURK</name>
<gene>
    <name evidence="2" type="ORF">RQP53_15920</name>
</gene>
<evidence type="ECO:0000313" key="3">
    <source>
        <dbReference type="Proteomes" id="UP001246372"/>
    </source>
</evidence>
<dbReference type="EMBL" id="JAVXZY010000006">
    <property type="protein sequence ID" value="MDT9000764.1"/>
    <property type="molecule type" value="Genomic_DNA"/>
</dbReference>
<reference evidence="2" key="1">
    <citation type="submission" date="2023-09" db="EMBL/GenBank/DDBJ databases">
        <title>Paucibacter sp. APW11 Genome sequencing and assembly.</title>
        <authorList>
            <person name="Kim I."/>
        </authorList>
    </citation>
    <scope>NUCLEOTIDE SEQUENCE</scope>
    <source>
        <strain evidence="2">APW11</strain>
    </source>
</reference>
<organism evidence="2 3">
    <name type="scientific">Roseateles aquae</name>
    <dbReference type="NCBI Taxonomy" id="3077235"/>
    <lineage>
        <taxon>Bacteria</taxon>
        <taxon>Pseudomonadati</taxon>
        <taxon>Pseudomonadota</taxon>
        <taxon>Betaproteobacteria</taxon>
        <taxon>Burkholderiales</taxon>
        <taxon>Sphaerotilaceae</taxon>
        <taxon>Roseateles</taxon>
    </lineage>
</organism>
<evidence type="ECO:0008006" key="4">
    <source>
        <dbReference type="Google" id="ProtNLM"/>
    </source>
</evidence>
<proteinExistence type="predicted"/>
<feature type="compositionally biased region" description="Basic residues" evidence="1">
    <location>
        <begin position="19"/>
        <end position="29"/>
    </location>
</feature>
<comment type="caution">
    <text evidence="2">The sequence shown here is derived from an EMBL/GenBank/DDBJ whole genome shotgun (WGS) entry which is preliminary data.</text>
</comment>